<keyword evidence="1" id="KW-0368">Histidine biosynthesis</keyword>
<evidence type="ECO:0000259" key="2">
    <source>
        <dbReference type="Pfam" id="PF13393"/>
    </source>
</evidence>
<dbReference type="PANTHER" id="PTHR43707:SF1">
    <property type="entry name" value="HISTIDINE--TRNA LIGASE, MITOCHONDRIAL-RELATED"/>
    <property type="match status" value="1"/>
</dbReference>
<dbReference type="PANTHER" id="PTHR43707">
    <property type="entry name" value="HISTIDYL-TRNA SYNTHETASE"/>
    <property type="match status" value="1"/>
</dbReference>
<evidence type="ECO:0000256" key="1">
    <source>
        <dbReference type="ARBA" id="ARBA00023102"/>
    </source>
</evidence>
<evidence type="ECO:0000313" key="4">
    <source>
        <dbReference type="Proteomes" id="UP001156882"/>
    </source>
</evidence>
<keyword evidence="3" id="KW-0808">Transferase</keyword>
<name>A0ABQ6CFY2_9HYPH</name>
<dbReference type="InterPro" id="IPR041715">
    <property type="entry name" value="HisRS-like_core"/>
</dbReference>
<evidence type="ECO:0000313" key="3">
    <source>
        <dbReference type="EMBL" id="GLS17127.1"/>
    </source>
</evidence>
<dbReference type="GO" id="GO:0016757">
    <property type="term" value="F:glycosyltransferase activity"/>
    <property type="evidence" value="ECO:0007669"/>
    <property type="project" value="UniProtKB-KW"/>
</dbReference>
<comment type="caution">
    <text evidence="3">The sequence shown here is derived from an EMBL/GenBank/DDBJ whole genome shotgun (WGS) entry which is preliminary data.</text>
</comment>
<protein>
    <submittedName>
        <fullName evidence="3">ATP phosphoribosyltransferase regulatory subunit</fullName>
    </submittedName>
</protein>
<dbReference type="InterPro" id="IPR045864">
    <property type="entry name" value="aa-tRNA-synth_II/BPL/LPL"/>
</dbReference>
<dbReference type="NCBIfam" id="NF008953">
    <property type="entry name" value="PRK12295.1-6"/>
    <property type="match status" value="1"/>
</dbReference>
<dbReference type="Pfam" id="PF13393">
    <property type="entry name" value="tRNA-synt_His"/>
    <property type="match status" value="2"/>
</dbReference>
<gene>
    <name evidence="3" type="primary">hisZ</name>
    <name evidence="3" type="ORF">GCM10007874_01420</name>
</gene>
<dbReference type="Proteomes" id="UP001156882">
    <property type="component" value="Unassembled WGS sequence"/>
</dbReference>
<reference evidence="4" key="1">
    <citation type="journal article" date="2019" name="Int. J. Syst. Evol. Microbiol.">
        <title>The Global Catalogue of Microorganisms (GCM) 10K type strain sequencing project: providing services to taxonomists for standard genome sequencing and annotation.</title>
        <authorList>
            <consortium name="The Broad Institute Genomics Platform"/>
            <consortium name="The Broad Institute Genome Sequencing Center for Infectious Disease"/>
            <person name="Wu L."/>
            <person name="Ma J."/>
        </authorList>
    </citation>
    <scope>NUCLEOTIDE SEQUENCE [LARGE SCALE GENOMIC DNA]</scope>
    <source>
        <strain evidence="4">NBRC 101365</strain>
    </source>
</reference>
<proteinExistence type="predicted"/>
<keyword evidence="4" id="KW-1185">Reference proteome</keyword>
<dbReference type="RefSeq" id="WP_284309958.1">
    <property type="nucleotide sequence ID" value="NZ_BSPC01000004.1"/>
</dbReference>
<feature type="domain" description="Class II Histidinyl-tRNA synthetase (HisRS)-like catalytic core" evidence="2">
    <location>
        <begin position="238"/>
        <end position="365"/>
    </location>
</feature>
<keyword evidence="3" id="KW-0328">Glycosyltransferase</keyword>
<feature type="domain" description="Class II Histidinyl-tRNA synthetase (HisRS)-like catalytic core" evidence="2">
    <location>
        <begin position="10"/>
        <end position="200"/>
    </location>
</feature>
<dbReference type="SUPFAM" id="SSF55681">
    <property type="entry name" value="Class II aaRS and biotin synthetases"/>
    <property type="match status" value="1"/>
</dbReference>
<sequence length="371" mass="39497">MPHPAYEAFDALAQRSGYALIDPPVLQPAGLFLDLLGEDMRRRAFLTTDAEGREFCLRPDFTIPVSLHYLKETKPGSIGAYAYRGPVFRFRADGPSEFLQAGFENYGRTDKPAADAEMMAIAIEAAAGLGLVKPDIRMGDAGIVTAMLDALDLPPVWRRRLVSDLRRSKNLDEDLARLGSTAPKNGAAAYAGFLAALEGSDPGSARAAVADLLSIAGIQPVGGRSVDEIADRFLEQAALSSGLGVDADKVAITRKIFAVAGDPDTASAELRSIAGDARLDLNAALDAFDERTGFFAARGIDVGAIKFATGFGRRLDYYTGFVFELRDPGQPDAQARVGGGRYDQLMSQLGSIEAVPAVGCSIWLDRFGGDA</sequence>
<organism evidence="3 4">
    <name type="scientific">Labrys miyagiensis</name>
    <dbReference type="NCBI Taxonomy" id="346912"/>
    <lineage>
        <taxon>Bacteria</taxon>
        <taxon>Pseudomonadati</taxon>
        <taxon>Pseudomonadota</taxon>
        <taxon>Alphaproteobacteria</taxon>
        <taxon>Hyphomicrobiales</taxon>
        <taxon>Xanthobacteraceae</taxon>
        <taxon>Labrys</taxon>
    </lineage>
</organism>
<dbReference type="InterPro" id="IPR004516">
    <property type="entry name" value="HisRS/HisZ"/>
</dbReference>
<dbReference type="Gene3D" id="3.30.930.10">
    <property type="entry name" value="Bira Bifunctional Protein, Domain 2"/>
    <property type="match status" value="1"/>
</dbReference>
<keyword evidence="1" id="KW-0028">Amino-acid biosynthesis</keyword>
<dbReference type="EMBL" id="BSPC01000004">
    <property type="protein sequence ID" value="GLS17127.1"/>
    <property type="molecule type" value="Genomic_DNA"/>
</dbReference>
<accession>A0ABQ6CFY2</accession>
<dbReference type="PIRSF" id="PIRSF001549">
    <property type="entry name" value="His-tRNA_synth"/>
    <property type="match status" value="1"/>
</dbReference>